<gene>
    <name evidence="1" type="primary">orf974</name>
</gene>
<keyword evidence="1" id="KW-0934">Plastid</keyword>
<evidence type="ECO:0000313" key="1">
    <source>
        <dbReference type="EMBL" id="ASQ40011.1"/>
    </source>
</evidence>
<protein>
    <submittedName>
        <fullName evidence="1">Uncharacterized protein</fullName>
    </submittedName>
</protein>
<proteinExistence type="predicted"/>
<dbReference type="EMBL" id="MF167425">
    <property type="protein sequence ID" value="ASQ40011.1"/>
    <property type="molecule type" value="Genomic_DNA"/>
</dbReference>
<dbReference type="RefSeq" id="YP_009545950.1">
    <property type="nucleotide sequence ID" value="NC_040152.1"/>
</dbReference>
<dbReference type="GeneID" id="38575376"/>
<name>A0A3G1IVE7_9EUKA</name>
<dbReference type="AlphaFoldDB" id="A0A3G1IVE7"/>
<accession>A0A3G1IVE7</accession>
<reference evidence="1" key="1">
    <citation type="submission" date="2017-05" db="EMBL/GenBank/DDBJ databases">
        <title>Plastid comparative genomics reveals ancient divergence between Glaucophyte genera.</title>
        <authorList>
            <person name="Figueroa-Martinez F.J."/>
            <person name="Jackson C."/>
            <person name="Reyes-Prieto A."/>
        </authorList>
    </citation>
    <scope>NUCLEOTIDE SEQUENCE</scope>
    <source>
        <strain evidence="1">SAG 229-2</strain>
    </source>
</reference>
<geneLocation type="plastid" evidence="1"/>
<organism evidence="1">
    <name type="scientific">Glaucocystis incrassata</name>
    <dbReference type="NCBI Taxonomy" id="1789788"/>
    <lineage>
        <taxon>Eukaryota</taxon>
        <taxon>Glaucocystophyceae</taxon>
        <taxon>Glaucocystales</taxon>
        <taxon>Glaucocystaceae</taxon>
        <taxon>Glaucocystis</taxon>
    </lineage>
</organism>
<sequence length="61" mass="7409">MMSKANIRPVKVKKRLFSNVFDHSRQMVNRNNTFFYLVKSFFYIKNSICLKRDSTSWKPLF</sequence>